<protein>
    <submittedName>
        <fullName evidence="1">CYIR protein</fullName>
    </submittedName>
</protein>
<feature type="non-terminal residue" evidence="1">
    <location>
        <position position="1"/>
    </location>
</feature>
<dbReference type="RefSeq" id="XP_004228162.1">
    <property type="nucleotide sequence ID" value="XM_004228114.1"/>
</dbReference>
<accession>K6V0T0</accession>
<sequence length="116" mass="13860">NLYHVEITSGIRFQRSLAKRVPKKELDHSKIRDVLSENNSYNNVKCTSDDLSEYAQLKKKGLNDLEIYKEQFKHKYDKRKGFKRLDCYCEKKYLILLIQYVFNSIDWNNISYISLG</sequence>
<dbReference type="VEuPathDB" id="PlasmoDB:PCYB_006930"/>
<gene>
    <name evidence="1" type="ORF">PCYB_006930</name>
</gene>
<dbReference type="OrthoDB" id="389412at2759"/>
<dbReference type="InterPro" id="IPR022139">
    <property type="entry name" value="Fam-L/Fam-M-like_plasmodium"/>
</dbReference>
<evidence type="ECO:0000313" key="1">
    <source>
        <dbReference type="EMBL" id="GAB69944.1"/>
    </source>
</evidence>
<reference evidence="1 2" key="1">
    <citation type="journal article" date="2012" name="Nat. Genet.">
        <title>Plasmodium cynomolgi genome sequences provide insight into Plasmodium vivax and the monkey malaria clade.</title>
        <authorList>
            <person name="Tachibana S."/>
            <person name="Sullivan S.A."/>
            <person name="Kawai S."/>
            <person name="Nakamura S."/>
            <person name="Kim H.R."/>
            <person name="Goto N."/>
            <person name="Arisue N."/>
            <person name="Palacpac N.M.Q."/>
            <person name="Honma H."/>
            <person name="Yagi M."/>
            <person name="Tougan T."/>
            <person name="Katakai Y."/>
            <person name="Kaneko O."/>
            <person name="Mita T."/>
            <person name="Kita K."/>
            <person name="Yasutomi Y."/>
            <person name="Sutton P.L."/>
            <person name="Shakhbatyan R."/>
            <person name="Horii T."/>
            <person name="Yasunaga T."/>
            <person name="Barnwell J.W."/>
            <person name="Escalante A.A."/>
            <person name="Carlton J.M."/>
            <person name="Tanabe K."/>
        </authorList>
    </citation>
    <scope>NUCLEOTIDE SEQUENCE [LARGE SCALE GENOMIC DNA]</scope>
    <source>
        <strain evidence="1 2">B</strain>
    </source>
</reference>
<keyword evidence="2" id="KW-1185">Reference proteome</keyword>
<dbReference type="Proteomes" id="UP000006319">
    <property type="component" value="Unassembled WGS sequence"/>
</dbReference>
<dbReference type="EMBL" id="DF158238">
    <property type="protein sequence ID" value="GAB69944.1"/>
    <property type="molecule type" value="Genomic_DNA"/>
</dbReference>
<name>K6V0T0_PLACD</name>
<dbReference type="AlphaFoldDB" id="K6V0T0"/>
<evidence type="ECO:0000313" key="2">
    <source>
        <dbReference type="Proteomes" id="UP000006319"/>
    </source>
</evidence>
<organism evidence="1 2">
    <name type="scientific">Plasmodium cynomolgi (strain B)</name>
    <dbReference type="NCBI Taxonomy" id="1120755"/>
    <lineage>
        <taxon>Eukaryota</taxon>
        <taxon>Sar</taxon>
        <taxon>Alveolata</taxon>
        <taxon>Apicomplexa</taxon>
        <taxon>Aconoidasida</taxon>
        <taxon>Haemosporida</taxon>
        <taxon>Plasmodiidae</taxon>
        <taxon>Plasmodium</taxon>
        <taxon>Plasmodium (Plasmodium)</taxon>
    </lineage>
</organism>
<dbReference type="KEGG" id="pcy:PCYB_006930"/>
<dbReference type="Pfam" id="PF12420">
    <property type="entry name" value="DUF3671"/>
    <property type="match status" value="1"/>
</dbReference>
<dbReference type="GeneID" id="14696486"/>
<proteinExistence type="predicted"/>